<name>A0ABR4EVW3_9PEZI</name>
<feature type="region of interest" description="Disordered" evidence="1">
    <location>
        <begin position="1"/>
        <end position="24"/>
    </location>
</feature>
<accession>A0ABR4EVW3</accession>
<dbReference type="EMBL" id="JBAWTH010000024">
    <property type="protein sequence ID" value="KAL2286590.1"/>
    <property type="molecule type" value="Genomic_DNA"/>
</dbReference>
<feature type="compositionally biased region" description="Basic and acidic residues" evidence="1">
    <location>
        <begin position="1"/>
        <end position="10"/>
    </location>
</feature>
<organism evidence="2 3">
    <name type="scientific">Diaporthe vaccinii</name>
    <dbReference type="NCBI Taxonomy" id="105482"/>
    <lineage>
        <taxon>Eukaryota</taxon>
        <taxon>Fungi</taxon>
        <taxon>Dikarya</taxon>
        <taxon>Ascomycota</taxon>
        <taxon>Pezizomycotina</taxon>
        <taxon>Sordariomycetes</taxon>
        <taxon>Sordariomycetidae</taxon>
        <taxon>Diaporthales</taxon>
        <taxon>Diaporthaceae</taxon>
        <taxon>Diaporthe</taxon>
        <taxon>Diaporthe eres species complex</taxon>
    </lineage>
</organism>
<dbReference type="Proteomes" id="UP001600888">
    <property type="component" value="Unassembled WGS sequence"/>
</dbReference>
<proteinExistence type="predicted"/>
<evidence type="ECO:0000313" key="2">
    <source>
        <dbReference type="EMBL" id="KAL2286589.1"/>
    </source>
</evidence>
<evidence type="ECO:0000313" key="3">
    <source>
        <dbReference type="Proteomes" id="UP001600888"/>
    </source>
</evidence>
<sequence length="87" mass="9663">MLNERQHRDNSGVTMQRPEPSQTCVDSAARCGTLSSDRLAAFLQEPPREGNIGIILPDCTPNIKISRKEKRAAMGEKIKVFTQQHGT</sequence>
<evidence type="ECO:0000256" key="1">
    <source>
        <dbReference type="SAM" id="MobiDB-lite"/>
    </source>
</evidence>
<comment type="caution">
    <text evidence="2">The sequence shown here is derived from an EMBL/GenBank/DDBJ whole genome shotgun (WGS) entry which is preliminary data.</text>
</comment>
<gene>
    <name evidence="2" type="ORF">FJTKL_06936</name>
</gene>
<reference evidence="2 3" key="1">
    <citation type="submission" date="2024-03" db="EMBL/GenBank/DDBJ databases">
        <title>A high-quality draft genome sequence of Diaporthe vaccinii, a causative agent of upright dieback and viscid rot disease in cranberry plants.</title>
        <authorList>
            <person name="Sarrasin M."/>
            <person name="Lang B.F."/>
            <person name="Burger G."/>
        </authorList>
    </citation>
    <scope>NUCLEOTIDE SEQUENCE [LARGE SCALE GENOMIC DNA]</scope>
    <source>
        <strain evidence="2 3">IS7</strain>
    </source>
</reference>
<protein>
    <submittedName>
        <fullName evidence="2">Uncharacterized protein</fullName>
    </submittedName>
</protein>
<feature type="compositionally biased region" description="Polar residues" evidence="1">
    <location>
        <begin position="11"/>
        <end position="24"/>
    </location>
</feature>
<keyword evidence="3" id="KW-1185">Reference proteome</keyword>
<dbReference type="EMBL" id="JBAWTH010000024">
    <property type="protein sequence ID" value="KAL2286589.1"/>
    <property type="molecule type" value="Genomic_DNA"/>
</dbReference>